<dbReference type="PANTHER" id="PTHR38248:SF2">
    <property type="entry name" value="FUNK1 11"/>
    <property type="match status" value="1"/>
</dbReference>
<dbReference type="GeneID" id="93582828"/>
<evidence type="ECO:0000259" key="2">
    <source>
        <dbReference type="Pfam" id="PF07727"/>
    </source>
</evidence>
<sequence length="1091" mass="124410">MEDVVAMMSEADPECPKSLWAEAATYACYVRNRIPSSALDEIVTPYQRYYGTKPDASSLHQWGSRCFVHVPLKDRKKLDVKAWEGTFVGLEHNNIYRVWNGYRIARVRDIKVAPSLRFEEVRVEESMEESNAYYSYYSLSTTDQEIQVAMSVYKTIEDKSPYREAMDSPGAPKWAQAIKEELEKVVEHGVWQAVTKPRARPLYYKWVLNRKRDENGDFSRYKARLVVCGNHQQREVDYDATYALVVSYSTVRCILATSIGCYIDQGDASTAFLGADGIEHGIYMVIPQEVLSDKALCKRLGVKEDQVFKILKSLYGLKQSPLIYYTTHQPTYETSIMPHPTSDPNTPRKPRQDDMAKPTPHRRSTGRVSQTGGRISRSASTREELDPLLNDELEGHIIGGFDTDTFIDTLLTGTSAIPETAAYIDYNGCDSHLRQSLDHLDSNFATVKNGIYDEQERRWINLDSYNERRFLPALINLVDEIILRTKPTEPATSKRELFTSAQNPLEGRCRKRKLDIGLREIEPSKLDRPGNDTKWSEVLVVMEHTTKSQKFLKSKQLCLASYARNVFSSRPSQRYIFGLLFMKQQVSLYLFDHAGVLCTESFDFQKEPKKFATVITSLAWMSEQHLGRDPDIKRINGQDILKLRTTGEYLILEKTLCQRGHLVGRATACWQARPCDQNGVALSDDDKHLKVVKDAWRSNEKINAEQFLYECAIKKDIRGLPITHYMNDVVIDGCIDDTGKFIRGQILDKLGEKVQKSSWCDNGDSESDDNESDDNEESASIRRPDFTPGRKRSPITANFDEIDSRPRKKNFKRYSMALPSKPSASQFGVRGCKIPTQLPPTAVSTRTHTRMVSNTIGSPIEEEAKDPQSLINIIRDAMLVHHRLHTEAKIIHHDISVSNILASNPNTRLTGSDEQLHGFLIDLDYAVLGNDRSGLLERTGTPEFMAIHTLQKNGSKHTYRRDLESFLYVILWLSVDNPEETLKTWYTGTLNAAANSKYSAMTHPVEFTSLLNTMKPEFRDKKFRGLCSNLRKILFKDFLPTDEEGEEILSNKNGPYFERLEKGQLEIYESMNQKMVEFLEGFVKPQGTESG</sequence>
<evidence type="ECO:0000313" key="6">
    <source>
        <dbReference type="Proteomes" id="UP000283090"/>
    </source>
</evidence>
<evidence type="ECO:0000259" key="3">
    <source>
        <dbReference type="Pfam" id="PF17667"/>
    </source>
</evidence>
<organism evidence="5 6">
    <name type="scientific">Arthrobotrys flagrans</name>
    <name type="common">Nematode-trapping fungus</name>
    <name type="synonym">Trichothecium flagrans</name>
    <dbReference type="NCBI Taxonomy" id="97331"/>
    <lineage>
        <taxon>Eukaryota</taxon>
        <taxon>Fungi</taxon>
        <taxon>Dikarya</taxon>
        <taxon>Ascomycota</taxon>
        <taxon>Pezizomycotina</taxon>
        <taxon>Orbiliomycetes</taxon>
        <taxon>Orbiliales</taxon>
        <taxon>Orbiliaceae</taxon>
        <taxon>Arthrobotrys</taxon>
    </lineage>
</organism>
<dbReference type="Pfam" id="PF25597">
    <property type="entry name" value="SH3_retrovirus"/>
    <property type="match status" value="1"/>
</dbReference>
<evidence type="ECO:0000256" key="1">
    <source>
        <dbReference type="SAM" id="MobiDB-lite"/>
    </source>
</evidence>
<gene>
    <name evidence="5" type="ORF">DFL_000517</name>
</gene>
<name>A0A437AE06_ARTFL</name>
<dbReference type="InterPro" id="IPR057670">
    <property type="entry name" value="SH3_retrovirus"/>
</dbReference>
<protein>
    <recommendedName>
        <fullName evidence="7">Fungal-type protein kinase domain-containing protein</fullName>
    </recommendedName>
</protein>
<dbReference type="EMBL" id="SAEB01000001">
    <property type="protein sequence ID" value="RVD89513.1"/>
    <property type="molecule type" value="Genomic_DNA"/>
</dbReference>
<dbReference type="PANTHER" id="PTHR38248">
    <property type="entry name" value="FUNK1 6"/>
    <property type="match status" value="1"/>
</dbReference>
<dbReference type="InterPro" id="IPR040976">
    <property type="entry name" value="Pkinase_fungal"/>
</dbReference>
<dbReference type="RefSeq" id="XP_067495057.1">
    <property type="nucleotide sequence ID" value="XM_067634389.1"/>
</dbReference>
<dbReference type="Pfam" id="PF17667">
    <property type="entry name" value="Pkinase_fungal"/>
    <property type="match status" value="1"/>
</dbReference>
<dbReference type="InterPro" id="IPR013103">
    <property type="entry name" value="RVT_2"/>
</dbReference>
<proteinExistence type="predicted"/>
<evidence type="ECO:0000313" key="5">
    <source>
        <dbReference type="EMBL" id="RVD89513.1"/>
    </source>
</evidence>
<dbReference type="AlphaFoldDB" id="A0A437AE06"/>
<dbReference type="Pfam" id="PF07727">
    <property type="entry name" value="RVT_2"/>
    <property type="match status" value="1"/>
</dbReference>
<dbReference type="VEuPathDB" id="FungiDB:DFL_000517"/>
<feature type="domain" description="Retroviral polymerase SH3-like" evidence="4">
    <location>
        <begin position="64"/>
        <end position="116"/>
    </location>
</feature>
<reference evidence="5 6" key="1">
    <citation type="submission" date="2019-01" db="EMBL/GenBank/DDBJ databases">
        <title>Intercellular communication is required for trap formation in the nematode-trapping fungus Duddingtonia flagrans.</title>
        <authorList>
            <person name="Youssar L."/>
            <person name="Wernet V."/>
            <person name="Hensel N."/>
            <person name="Hildebrandt H.-G."/>
            <person name="Fischer R."/>
        </authorList>
    </citation>
    <scope>NUCLEOTIDE SEQUENCE [LARGE SCALE GENOMIC DNA]</scope>
    <source>
        <strain evidence="5 6">CBS H-5679</strain>
    </source>
</reference>
<feature type="compositionally biased region" description="Polar residues" evidence="1">
    <location>
        <begin position="366"/>
        <end position="379"/>
    </location>
</feature>
<feature type="domain" description="Reverse transcriptase Ty1/copia-type" evidence="2">
    <location>
        <begin position="190"/>
        <end position="328"/>
    </location>
</feature>
<dbReference type="Proteomes" id="UP000283090">
    <property type="component" value="Unassembled WGS sequence"/>
</dbReference>
<evidence type="ECO:0000259" key="4">
    <source>
        <dbReference type="Pfam" id="PF25597"/>
    </source>
</evidence>
<feature type="region of interest" description="Disordered" evidence="1">
    <location>
        <begin position="333"/>
        <end position="383"/>
    </location>
</feature>
<dbReference type="Gene3D" id="1.10.510.10">
    <property type="entry name" value="Transferase(Phosphotransferase) domain 1"/>
    <property type="match status" value="1"/>
</dbReference>
<feature type="domain" description="Fungal-type protein kinase" evidence="3">
    <location>
        <begin position="514"/>
        <end position="973"/>
    </location>
</feature>
<dbReference type="InterPro" id="IPR011009">
    <property type="entry name" value="Kinase-like_dom_sf"/>
</dbReference>
<dbReference type="OrthoDB" id="5584477at2759"/>
<dbReference type="SUPFAM" id="SSF56112">
    <property type="entry name" value="Protein kinase-like (PK-like)"/>
    <property type="match status" value="1"/>
</dbReference>
<keyword evidence="6" id="KW-1185">Reference proteome</keyword>
<accession>A0A437AE06</accession>
<feature type="region of interest" description="Disordered" evidence="1">
    <location>
        <begin position="757"/>
        <end position="806"/>
    </location>
</feature>
<dbReference type="STRING" id="97331.A0A437AE06"/>
<evidence type="ECO:0008006" key="7">
    <source>
        <dbReference type="Google" id="ProtNLM"/>
    </source>
</evidence>
<comment type="caution">
    <text evidence="5">The sequence shown here is derived from an EMBL/GenBank/DDBJ whole genome shotgun (WGS) entry which is preliminary data.</text>
</comment>
<feature type="compositionally biased region" description="Acidic residues" evidence="1">
    <location>
        <begin position="763"/>
        <end position="777"/>
    </location>
</feature>